<keyword evidence="4 7" id="KW-0812">Transmembrane</keyword>
<feature type="transmembrane region" description="Helical" evidence="7">
    <location>
        <begin position="67"/>
        <end position="83"/>
    </location>
</feature>
<sequence>MKNKNLLLNFLAFFTIVVWGTTFVSTKVLLSTFTPAEIMFLRFSIAYIMLLLIHPKFHKITSLKEEALFLLAGITGGSLYFLTENSALIYSLTSNVALILATAPILTAFMAHFFSKGETLNKNLFIGFIIAISGVFLVIFNGNFILKLNPLGDILALSAALCWAIYSVTLKKISGTYNYIYVTRKMFFYALLTILPFILFSSNNNITLLSLSQPKVIFNLLFLGVIASGVCYVVWNYTVDNLGIIKTNNYIYLIPAVTMIASFFILNESITLYSTLGAILVLLGVYVSENGFKLLKFKQSLH</sequence>
<evidence type="ECO:0000313" key="9">
    <source>
        <dbReference type="EMBL" id="NFF88401.1"/>
    </source>
</evidence>
<dbReference type="Proteomes" id="UP000473681">
    <property type="component" value="Unassembled WGS sequence"/>
</dbReference>
<protein>
    <submittedName>
        <fullName evidence="9">DMT family transporter</fullName>
    </submittedName>
</protein>
<dbReference type="AlphaFoldDB" id="A0A0M1LVM6"/>
<organism evidence="9 12">
    <name type="scientific">Clostridium botulinum</name>
    <dbReference type="NCBI Taxonomy" id="1491"/>
    <lineage>
        <taxon>Bacteria</taxon>
        <taxon>Bacillati</taxon>
        <taxon>Bacillota</taxon>
        <taxon>Clostridia</taxon>
        <taxon>Eubacteriales</taxon>
        <taxon>Clostridiaceae</taxon>
        <taxon>Clostridium</taxon>
    </lineage>
</organism>
<accession>A0A0M1LVM6</accession>
<dbReference type="SUPFAM" id="SSF103481">
    <property type="entry name" value="Multidrug resistance efflux transporter EmrE"/>
    <property type="match status" value="2"/>
</dbReference>
<comment type="similarity">
    <text evidence="2">Belongs to the EamA transporter family.</text>
</comment>
<feature type="transmembrane region" description="Helical" evidence="7">
    <location>
        <begin position="89"/>
        <end position="111"/>
    </location>
</feature>
<dbReference type="InterPro" id="IPR037185">
    <property type="entry name" value="EmrE-like"/>
</dbReference>
<evidence type="ECO:0000256" key="5">
    <source>
        <dbReference type="ARBA" id="ARBA00022989"/>
    </source>
</evidence>
<dbReference type="Pfam" id="PF00892">
    <property type="entry name" value="EamA"/>
    <property type="match status" value="2"/>
</dbReference>
<reference evidence="11 12" key="1">
    <citation type="submission" date="2019-04" db="EMBL/GenBank/DDBJ databases">
        <title>Genome sequencing of Clostridium botulinum Groups I-IV and Clostridium butyricum.</title>
        <authorList>
            <person name="Brunt J."/>
            <person name="Van Vliet A.H.M."/>
            <person name="Stringer S.C."/>
            <person name="Carter A.T."/>
            <person name="Peck M.W."/>
        </authorList>
    </citation>
    <scope>NUCLEOTIDE SEQUENCE [LARGE SCALE GENOMIC DNA]</scope>
    <source>
        <strain evidence="9 12">1605</strain>
        <strain evidence="10 11">CB-K-33E</strain>
    </source>
</reference>
<feature type="domain" description="EamA" evidence="8">
    <location>
        <begin position="151"/>
        <end position="287"/>
    </location>
</feature>
<feature type="transmembrane region" description="Helical" evidence="7">
    <location>
        <begin position="186"/>
        <end position="204"/>
    </location>
</feature>
<keyword evidence="6 7" id="KW-0472">Membrane</keyword>
<dbReference type="EMBL" id="SWOV01000029">
    <property type="protein sequence ID" value="NFF88401.1"/>
    <property type="molecule type" value="Genomic_DNA"/>
</dbReference>
<feature type="transmembrane region" description="Helical" evidence="7">
    <location>
        <begin position="36"/>
        <end position="55"/>
    </location>
</feature>
<dbReference type="Proteomes" id="UP000476820">
    <property type="component" value="Unassembled WGS sequence"/>
</dbReference>
<keyword evidence="5 7" id="KW-1133">Transmembrane helix</keyword>
<feature type="domain" description="EamA" evidence="8">
    <location>
        <begin position="10"/>
        <end position="139"/>
    </location>
</feature>
<dbReference type="RefSeq" id="WP_053342297.1">
    <property type="nucleotide sequence ID" value="NZ_LFPA01000142.1"/>
</dbReference>
<feature type="transmembrane region" description="Helical" evidence="7">
    <location>
        <begin position="249"/>
        <end position="266"/>
    </location>
</feature>
<comment type="subcellular location">
    <subcellularLocation>
        <location evidence="1">Cell membrane</location>
        <topology evidence="1">Multi-pass membrane protein</topology>
    </subcellularLocation>
</comment>
<gene>
    <name evidence="9" type="ORF">FC774_11040</name>
    <name evidence="10" type="ORF">FDB51_02750</name>
</gene>
<dbReference type="PANTHER" id="PTHR32322:SF18">
    <property type="entry name" value="S-ADENOSYLMETHIONINE_S-ADENOSYLHOMOCYSTEINE TRANSPORTER"/>
    <property type="match status" value="1"/>
</dbReference>
<feature type="transmembrane region" description="Helical" evidence="7">
    <location>
        <begin position="216"/>
        <end position="237"/>
    </location>
</feature>
<feature type="transmembrane region" description="Helical" evidence="7">
    <location>
        <begin position="154"/>
        <end position="174"/>
    </location>
</feature>
<evidence type="ECO:0000313" key="12">
    <source>
        <dbReference type="Proteomes" id="UP000476820"/>
    </source>
</evidence>
<dbReference type="InterPro" id="IPR050638">
    <property type="entry name" value="AA-Vitamin_Transporters"/>
</dbReference>
<keyword evidence="3" id="KW-1003">Cell membrane</keyword>
<evidence type="ECO:0000256" key="3">
    <source>
        <dbReference type="ARBA" id="ARBA00022475"/>
    </source>
</evidence>
<name>A0A0M1LVM6_CLOBO</name>
<evidence type="ECO:0000313" key="10">
    <source>
        <dbReference type="EMBL" id="NFN34060.1"/>
    </source>
</evidence>
<feature type="transmembrane region" description="Helical" evidence="7">
    <location>
        <begin position="123"/>
        <end position="142"/>
    </location>
</feature>
<feature type="transmembrane region" description="Helical" evidence="7">
    <location>
        <begin position="272"/>
        <end position="292"/>
    </location>
</feature>
<evidence type="ECO:0000259" key="8">
    <source>
        <dbReference type="Pfam" id="PF00892"/>
    </source>
</evidence>
<dbReference type="InterPro" id="IPR000620">
    <property type="entry name" value="EamA_dom"/>
</dbReference>
<dbReference type="OrthoDB" id="9805239at2"/>
<evidence type="ECO:0000256" key="2">
    <source>
        <dbReference type="ARBA" id="ARBA00007362"/>
    </source>
</evidence>
<evidence type="ECO:0000256" key="6">
    <source>
        <dbReference type="ARBA" id="ARBA00023136"/>
    </source>
</evidence>
<evidence type="ECO:0000256" key="4">
    <source>
        <dbReference type="ARBA" id="ARBA00022692"/>
    </source>
</evidence>
<evidence type="ECO:0000256" key="7">
    <source>
        <dbReference type="SAM" id="Phobius"/>
    </source>
</evidence>
<evidence type="ECO:0000256" key="1">
    <source>
        <dbReference type="ARBA" id="ARBA00004651"/>
    </source>
</evidence>
<evidence type="ECO:0000313" key="11">
    <source>
        <dbReference type="Proteomes" id="UP000473681"/>
    </source>
</evidence>
<dbReference type="EMBL" id="SWVK01000003">
    <property type="protein sequence ID" value="NFN34060.1"/>
    <property type="molecule type" value="Genomic_DNA"/>
</dbReference>
<dbReference type="GO" id="GO:0005886">
    <property type="term" value="C:plasma membrane"/>
    <property type="evidence" value="ECO:0007669"/>
    <property type="project" value="UniProtKB-SubCell"/>
</dbReference>
<dbReference type="PANTHER" id="PTHR32322">
    <property type="entry name" value="INNER MEMBRANE TRANSPORTER"/>
    <property type="match status" value="1"/>
</dbReference>
<proteinExistence type="inferred from homology"/>
<comment type="caution">
    <text evidence="9">The sequence shown here is derived from an EMBL/GenBank/DDBJ whole genome shotgun (WGS) entry which is preliminary data.</text>
</comment>